<dbReference type="InterPro" id="IPR015422">
    <property type="entry name" value="PyrdxlP-dep_Trfase_small"/>
</dbReference>
<reference evidence="10 11" key="1">
    <citation type="submission" date="2019-03" db="EMBL/GenBank/DDBJ databases">
        <title>Porphyromonas levii Isolated from the Uterus of Dairy Cows.</title>
        <authorList>
            <person name="Francis A.M."/>
        </authorList>
    </citation>
    <scope>NUCLEOTIDE SEQUENCE [LARGE SCALE GENOMIC DNA]</scope>
    <source>
        <strain evidence="10 11">AF5678</strain>
    </source>
</reference>
<accession>A0A4Y8WQ78</accession>
<comment type="catalytic activity">
    <reaction evidence="6 8">
        <text>(sulfur carrier)-H + L-cysteine = (sulfur carrier)-SH + L-alanine</text>
        <dbReference type="Rhea" id="RHEA:43892"/>
        <dbReference type="Rhea" id="RHEA-COMP:14737"/>
        <dbReference type="Rhea" id="RHEA-COMP:14739"/>
        <dbReference type="ChEBI" id="CHEBI:29917"/>
        <dbReference type="ChEBI" id="CHEBI:35235"/>
        <dbReference type="ChEBI" id="CHEBI:57972"/>
        <dbReference type="ChEBI" id="CHEBI:64428"/>
        <dbReference type="EC" id="2.8.1.7"/>
    </reaction>
</comment>
<dbReference type="CDD" id="cd06453">
    <property type="entry name" value="SufS_like"/>
    <property type="match status" value="1"/>
</dbReference>
<protein>
    <recommendedName>
        <fullName evidence="8">Cysteine desulfurase</fullName>
        <ecNumber evidence="8">2.8.1.7</ecNumber>
    </recommendedName>
</protein>
<organism evidence="10 11">
    <name type="scientific">Porphyromonas levii</name>
    <dbReference type="NCBI Taxonomy" id="28114"/>
    <lineage>
        <taxon>Bacteria</taxon>
        <taxon>Pseudomonadati</taxon>
        <taxon>Bacteroidota</taxon>
        <taxon>Bacteroidia</taxon>
        <taxon>Bacteroidales</taxon>
        <taxon>Porphyromonadaceae</taxon>
        <taxon>Porphyromonas</taxon>
    </lineage>
</organism>
<dbReference type="PANTHER" id="PTHR43586:SF8">
    <property type="entry name" value="CYSTEINE DESULFURASE 1, CHLOROPLASTIC"/>
    <property type="match status" value="1"/>
</dbReference>
<evidence type="ECO:0000256" key="6">
    <source>
        <dbReference type="ARBA" id="ARBA00050776"/>
    </source>
</evidence>
<dbReference type="OrthoDB" id="9804366at2"/>
<evidence type="ECO:0000313" key="10">
    <source>
        <dbReference type="EMBL" id="TFH94552.1"/>
    </source>
</evidence>
<evidence type="ECO:0000256" key="1">
    <source>
        <dbReference type="ARBA" id="ARBA00001933"/>
    </source>
</evidence>
<dbReference type="EC" id="2.8.1.7" evidence="8"/>
<keyword evidence="11" id="KW-1185">Reference proteome</keyword>
<evidence type="ECO:0000256" key="4">
    <source>
        <dbReference type="ARBA" id="ARBA00022679"/>
    </source>
</evidence>
<dbReference type="SUPFAM" id="SSF53383">
    <property type="entry name" value="PLP-dependent transferases"/>
    <property type="match status" value="1"/>
</dbReference>
<dbReference type="Gene3D" id="3.40.640.10">
    <property type="entry name" value="Type I PLP-dependent aspartate aminotransferase-like (Major domain)"/>
    <property type="match status" value="1"/>
</dbReference>
<dbReference type="PIRSF" id="PIRSF005572">
    <property type="entry name" value="NifS"/>
    <property type="match status" value="1"/>
</dbReference>
<keyword evidence="5 8" id="KW-0663">Pyridoxal phosphate</keyword>
<dbReference type="InterPro" id="IPR015421">
    <property type="entry name" value="PyrdxlP-dep_Trfase_major"/>
</dbReference>
<dbReference type="GO" id="GO:0030170">
    <property type="term" value="F:pyridoxal phosphate binding"/>
    <property type="evidence" value="ECO:0007669"/>
    <property type="project" value="UniProtKB-UniRule"/>
</dbReference>
<evidence type="ECO:0000256" key="7">
    <source>
        <dbReference type="RuleBase" id="RU004504"/>
    </source>
</evidence>
<dbReference type="AlphaFoldDB" id="A0A4Y8WQ78"/>
<evidence type="ECO:0000256" key="2">
    <source>
        <dbReference type="ARBA" id="ARBA00002824"/>
    </source>
</evidence>
<evidence type="ECO:0000256" key="8">
    <source>
        <dbReference type="RuleBase" id="RU004506"/>
    </source>
</evidence>
<dbReference type="STRING" id="1122973.GCA_000379925_00890"/>
<dbReference type="InterPro" id="IPR010970">
    <property type="entry name" value="Cys_dSase_SufS"/>
</dbReference>
<dbReference type="InterPro" id="IPR016454">
    <property type="entry name" value="Cysteine_dSase"/>
</dbReference>
<sequence>MAYNIDKVRADFPILSTTIKGKYPLVYFDNAATAQKPRQMIDAEREAYEHRNANIHRGVHTLSQQATAAHEEARAHIARFINAREPAEVLFTRGTTEGINMVASIFCSSQMQSGDEVIVSGMEHHSNIVPWQLQGVSRGIKLRAVPFTQEGVMDMEAFRSMVSERTKLVSICYASNVMGTLNPVEEVVAFAHSKGIPVLIDAAQAIAHRKIDVQALDVDFLAFSGHKIYGPTGIGILYGKREWLDKLPPYHGGGEMIQHVSWEGTTYNELPYKYEAGTPDFIGSVGLSASIKYLETLGMDEILLHEEELLRYATEQMLQIEGLKIYGTAPQKETVISFLVEGVHPYDLGVLLDQQGIAIRTGHHCAQPLMKSLGIEGTARVSFALYNTKEEIDLFIKALHRALDILR</sequence>
<dbReference type="PANTHER" id="PTHR43586">
    <property type="entry name" value="CYSTEINE DESULFURASE"/>
    <property type="match status" value="1"/>
</dbReference>
<keyword evidence="4 8" id="KW-0808">Transferase</keyword>
<comment type="caution">
    <text evidence="10">The sequence shown here is derived from an EMBL/GenBank/DDBJ whole genome shotgun (WGS) entry which is preliminary data.</text>
</comment>
<comment type="function">
    <text evidence="2 8">Catalyzes the removal of elemental sulfur and selenium atoms from L-cysteine, L-cystine, L-selenocysteine, and L-selenocystine to produce L-alanine.</text>
</comment>
<evidence type="ECO:0000256" key="3">
    <source>
        <dbReference type="ARBA" id="ARBA00010447"/>
    </source>
</evidence>
<proteinExistence type="inferred from homology"/>
<comment type="cofactor">
    <cofactor evidence="1 7">
        <name>pyridoxal 5'-phosphate</name>
        <dbReference type="ChEBI" id="CHEBI:597326"/>
    </cofactor>
</comment>
<dbReference type="RefSeq" id="WP_134849988.1">
    <property type="nucleotide sequence ID" value="NZ_CP197400.1"/>
</dbReference>
<evidence type="ECO:0000313" key="11">
    <source>
        <dbReference type="Proteomes" id="UP000297225"/>
    </source>
</evidence>
<evidence type="ECO:0000256" key="5">
    <source>
        <dbReference type="ARBA" id="ARBA00022898"/>
    </source>
</evidence>
<feature type="domain" description="Aminotransferase class V" evidence="9">
    <location>
        <begin position="26"/>
        <end position="395"/>
    </location>
</feature>
<dbReference type="GO" id="GO:0006534">
    <property type="term" value="P:cysteine metabolic process"/>
    <property type="evidence" value="ECO:0007669"/>
    <property type="project" value="UniProtKB-UniRule"/>
</dbReference>
<evidence type="ECO:0000259" key="9">
    <source>
        <dbReference type="Pfam" id="PF00266"/>
    </source>
</evidence>
<dbReference type="PROSITE" id="PS00595">
    <property type="entry name" value="AA_TRANSFER_CLASS_5"/>
    <property type="match status" value="1"/>
</dbReference>
<dbReference type="InterPro" id="IPR000192">
    <property type="entry name" value="Aminotrans_V_dom"/>
</dbReference>
<comment type="similarity">
    <text evidence="3 8">Belongs to the class-V pyridoxal-phosphate-dependent aminotransferase family. Csd subfamily.</text>
</comment>
<dbReference type="NCBIfam" id="TIGR01979">
    <property type="entry name" value="sufS"/>
    <property type="match status" value="1"/>
</dbReference>
<dbReference type="InterPro" id="IPR015424">
    <property type="entry name" value="PyrdxlP-dep_Trfase"/>
</dbReference>
<gene>
    <name evidence="10" type="ORF">E4P47_06975</name>
</gene>
<dbReference type="EMBL" id="SPNC01000108">
    <property type="protein sequence ID" value="TFH94552.1"/>
    <property type="molecule type" value="Genomic_DNA"/>
</dbReference>
<dbReference type="GO" id="GO:0031071">
    <property type="term" value="F:cysteine desulfurase activity"/>
    <property type="evidence" value="ECO:0007669"/>
    <property type="project" value="UniProtKB-UniRule"/>
</dbReference>
<dbReference type="Pfam" id="PF00266">
    <property type="entry name" value="Aminotran_5"/>
    <property type="match status" value="1"/>
</dbReference>
<dbReference type="Gene3D" id="3.90.1150.10">
    <property type="entry name" value="Aspartate Aminotransferase, domain 1"/>
    <property type="match status" value="1"/>
</dbReference>
<dbReference type="Proteomes" id="UP000297225">
    <property type="component" value="Unassembled WGS sequence"/>
</dbReference>
<name>A0A4Y8WQ78_9PORP</name>
<dbReference type="InterPro" id="IPR020578">
    <property type="entry name" value="Aminotrans_V_PyrdxlP_BS"/>
</dbReference>